<dbReference type="HOGENOM" id="CLU_2356801_0_0_11"/>
<protein>
    <submittedName>
        <fullName evidence="2">Uncharacterized protein</fullName>
    </submittedName>
</protein>
<evidence type="ECO:0000256" key="1">
    <source>
        <dbReference type="SAM" id="MobiDB-lite"/>
    </source>
</evidence>
<dbReference type="AlphaFoldDB" id="C8XGJ9"/>
<organism evidence="2 3">
    <name type="scientific">Nakamurella multipartita (strain ATCC 700099 / DSM 44233 / CIP 104796 / JCM 9543 / NBRC 105858 / Y-104)</name>
    <name type="common">Microsphaera multipartita</name>
    <dbReference type="NCBI Taxonomy" id="479431"/>
    <lineage>
        <taxon>Bacteria</taxon>
        <taxon>Bacillati</taxon>
        <taxon>Actinomycetota</taxon>
        <taxon>Actinomycetes</taxon>
        <taxon>Nakamurellales</taxon>
        <taxon>Nakamurellaceae</taxon>
        <taxon>Nakamurella</taxon>
    </lineage>
</organism>
<evidence type="ECO:0000313" key="3">
    <source>
        <dbReference type="Proteomes" id="UP000002218"/>
    </source>
</evidence>
<evidence type="ECO:0000313" key="2">
    <source>
        <dbReference type="EMBL" id="ACV78182.1"/>
    </source>
</evidence>
<reference evidence="3" key="1">
    <citation type="submission" date="2009-09" db="EMBL/GenBank/DDBJ databases">
        <title>The complete genome of Nakamurella multipartita DSM 44233.</title>
        <authorList>
            <consortium name="US DOE Joint Genome Institute (JGI-PGF)"/>
            <person name="Lucas S."/>
            <person name="Copeland A."/>
            <person name="Lapidus A."/>
            <person name="Glavina del Rio T."/>
            <person name="Dalin E."/>
            <person name="Tice H."/>
            <person name="Bruce D."/>
            <person name="Goodwin L."/>
            <person name="Pitluck S."/>
            <person name="Kyrpides N."/>
            <person name="Mavromatis K."/>
            <person name="Ivanova N."/>
            <person name="Ovchinnikova G."/>
            <person name="Sims D."/>
            <person name="Meincke L."/>
            <person name="Brettin T."/>
            <person name="Detter J.C."/>
            <person name="Han C."/>
            <person name="Larimer F."/>
            <person name="Land M."/>
            <person name="Hauser L."/>
            <person name="Markowitz V."/>
            <person name="Cheng J.-F."/>
            <person name="Hugenholtz P."/>
            <person name="Woyke T."/>
            <person name="Wu D."/>
            <person name="Klenk H.-P."/>
            <person name="Eisen J.A."/>
        </authorList>
    </citation>
    <scope>NUCLEOTIDE SEQUENCE [LARGE SCALE GENOMIC DNA]</scope>
    <source>
        <strain evidence="3">ATCC 700099 / DSM 44233 / CIP 104796 / JCM 9543 / NBRC 105858 / Y-104</strain>
    </source>
</reference>
<dbReference type="EMBL" id="CP001737">
    <property type="protein sequence ID" value="ACV78182.1"/>
    <property type="molecule type" value="Genomic_DNA"/>
</dbReference>
<reference evidence="2 3" key="2">
    <citation type="journal article" date="2010" name="Stand. Genomic Sci.">
        <title>Complete genome sequence of Nakamurella multipartita type strain (Y-104).</title>
        <authorList>
            <person name="Tice H."/>
            <person name="Mayilraj S."/>
            <person name="Sims D."/>
            <person name="Lapidus A."/>
            <person name="Nolan M."/>
            <person name="Lucas S."/>
            <person name="Glavina Del Rio T."/>
            <person name="Copeland A."/>
            <person name="Cheng J.F."/>
            <person name="Meincke L."/>
            <person name="Bruce D."/>
            <person name="Goodwin L."/>
            <person name="Pitluck S."/>
            <person name="Ivanova N."/>
            <person name="Mavromatis K."/>
            <person name="Ovchinnikova G."/>
            <person name="Pati A."/>
            <person name="Chen A."/>
            <person name="Palaniappan K."/>
            <person name="Land M."/>
            <person name="Hauser L."/>
            <person name="Chang Y.J."/>
            <person name="Jeffries C.D."/>
            <person name="Detter J.C."/>
            <person name="Brettin T."/>
            <person name="Rohde M."/>
            <person name="Goker M."/>
            <person name="Bristow J."/>
            <person name="Eisen J.A."/>
            <person name="Markowitz V."/>
            <person name="Hugenholtz P."/>
            <person name="Kyrpides N.C."/>
            <person name="Klenk H.P."/>
            <person name="Chen F."/>
        </authorList>
    </citation>
    <scope>NUCLEOTIDE SEQUENCE [LARGE SCALE GENOMIC DNA]</scope>
    <source>
        <strain evidence="3">ATCC 700099 / DSM 44233 / CIP 104796 / JCM 9543 / NBRC 105858 / Y-104</strain>
    </source>
</reference>
<feature type="compositionally biased region" description="Basic and acidic residues" evidence="1">
    <location>
        <begin position="1"/>
        <end position="16"/>
    </location>
</feature>
<dbReference type="RefSeq" id="WP_015747084.1">
    <property type="nucleotide sequence ID" value="NC_013235.1"/>
</dbReference>
<dbReference type="KEGG" id="nml:Namu_1792"/>
<dbReference type="InParanoid" id="C8XGJ9"/>
<feature type="region of interest" description="Disordered" evidence="1">
    <location>
        <begin position="1"/>
        <end position="54"/>
    </location>
</feature>
<sequence>MDQLEREIAVERERLNRASGGESRNDSGQQTDSAVGHTDRGDRQAGSVAHVDLPELEERVTESQREAWALNYQAGVADAQTRTGERTLNPFHPLRG</sequence>
<dbReference type="Proteomes" id="UP000002218">
    <property type="component" value="Chromosome"/>
</dbReference>
<gene>
    <name evidence="2" type="ordered locus">Namu_1792</name>
</gene>
<proteinExistence type="predicted"/>
<name>C8XGJ9_NAKMY</name>
<keyword evidence="3" id="KW-1185">Reference proteome</keyword>
<accession>C8XGJ9</accession>